<dbReference type="Pfam" id="PF00941">
    <property type="entry name" value="FAD_binding_5"/>
    <property type="match status" value="1"/>
</dbReference>
<dbReference type="AlphaFoldDB" id="A0AA41Z5E7"/>
<feature type="domain" description="FAD-binding PCMH-type" evidence="1">
    <location>
        <begin position="1"/>
        <end position="174"/>
    </location>
</feature>
<dbReference type="PROSITE" id="PS51387">
    <property type="entry name" value="FAD_PCMH"/>
    <property type="match status" value="1"/>
</dbReference>
<dbReference type="PANTHER" id="PTHR42659:SF9">
    <property type="entry name" value="XANTHINE DEHYDROGENASE FAD-BINDING SUBUNIT XDHB-RELATED"/>
    <property type="match status" value="1"/>
</dbReference>
<dbReference type="InterPro" id="IPR016169">
    <property type="entry name" value="FAD-bd_PCMH_sub2"/>
</dbReference>
<proteinExistence type="predicted"/>
<dbReference type="GO" id="GO:0016491">
    <property type="term" value="F:oxidoreductase activity"/>
    <property type="evidence" value="ECO:0007669"/>
    <property type="project" value="InterPro"/>
</dbReference>
<evidence type="ECO:0000259" key="1">
    <source>
        <dbReference type="PROSITE" id="PS51387"/>
    </source>
</evidence>
<name>A0AA41Z5E7_9HYPH</name>
<dbReference type="InterPro" id="IPR036318">
    <property type="entry name" value="FAD-bd_PCMH-like_sf"/>
</dbReference>
<dbReference type="Proteomes" id="UP001165667">
    <property type="component" value="Unassembled WGS sequence"/>
</dbReference>
<dbReference type="GO" id="GO:0071949">
    <property type="term" value="F:FAD binding"/>
    <property type="evidence" value="ECO:0007669"/>
    <property type="project" value="InterPro"/>
</dbReference>
<gene>
    <name evidence="2" type="ORF">M8523_22600</name>
</gene>
<dbReference type="InterPro" id="IPR016166">
    <property type="entry name" value="FAD-bd_PCMH"/>
</dbReference>
<dbReference type="RefSeq" id="WP_282587181.1">
    <property type="nucleotide sequence ID" value="NZ_JAMOIM010000018.1"/>
</dbReference>
<reference evidence="2" key="1">
    <citation type="submission" date="2022-05" db="EMBL/GenBank/DDBJ databases">
        <authorList>
            <person name="Pankratov T."/>
        </authorList>
    </citation>
    <scope>NUCLEOTIDE SEQUENCE</scope>
    <source>
        <strain evidence="2">BP6-180914</strain>
    </source>
</reference>
<dbReference type="EMBL" id="JAMOIM010000018">
    <property type="protein sequence ID" value="MCW6510808.1"/>
    <property type="molecule type" value="Genomic_DNA"/>
</dbReference>
<protein>
    <submittedName>
        <fullName evidence="2">FAD binding domain-containing protein</fullName>
    </submittedName>
</protein>
<keyword evidence="3" id="KW-1185">Reference proteome</keyword>
<dbReference type="InterPro" id="IPR051312">
    <property type="entry name" value="Diverse_Substr_Oxidored"/>
</dbReference>
<sequence>MDLNTVTAVTRPRSRSELDSFVEGDAWLAGGTWLFSEPQPDVRRLIDLSDLGWEPIEVTQAGLSIASTCTIATLEGFDPPKAWRAGSLIGQCCHAFLASFKIWNMATIGGNLCCALPAGPMISLCVALDGTCVIWGPNRAERRLAVLDFVIAPQQHALGRGELLRAIELPRAAFDRRAAFRQISLTPLGRSAALLIGTLGADGAFDLTVTAATRRPIQLDFGALPDPRSLQQRLQADIPLSLYYDDVHGAPDWRRHMTFEFAEEIRSELACF</sequence>
<comment type="caution">
    <text evidence="2">The sequence shown here is derived from an EMBL/GenBank/DDBJ whole genome shotgun (WGS) entry which is preliminary data.</text>
</comment>
<dbReference type="PANTHER" id="PTHR42659">
    <property type="entry name" value="XANTHINE DEHYDROGENASE SUBUNIT C-RELATED"/>
    <property type="match status" value="1"/>
</dbReference>
<dbReference type="SUPFAM" id="SSF56176">
    <property type="entry name" value="FAD-binding/transporter-associated domain-like"/>
    <property type="match status" value="1"/>
</dbReference>
<organism evidence="2 3">
    <name type="scientific">Lichenifustis flavocetrariae</name>
    <dbReference type="NCBI Taxonomy" id="2949735"/>
    <lineage>
        <taxon>Bacteria</taxon>
        <taxon>Pseudomonadati</taxon>
        <taxon>Pseudomonadota</taxon>
        <taxon>Alphaproteobacteria</taxon>
        <taxon>Hyphomicrobiales</taxon>
        <taxon>Lichenihabitantaceae</taxon>
        <taxon>Lichenifustis</taxon>
    </lineage>
</organism>
<evidence type="ECO:0000313" key="3">
    <source>
        <dbReference type="Proteomes" id="UP001165667"/>
    </source>
</evidence>
<evidence type="ECO:0000313" key="2">
    <source>
        <dbReference type="EMBL" id="MCW6510808.1"/>
    </source>
</evidence>
<dbReference type="InterPro" id="IPR002346">
    <property type="entry name" value="Mopterin_DH_FAD-bd"/>
</dbReference>
<accession>A0AA41Z5E7</accession>
<dbReference type="Gene3D" id="3.30.465.10">
    <property type="match status" value="1"/>
</dbReference>